<dbReference type="EMBL" id="FQ790233">
    <property type="protein sequence ID" value="CBZ40806.1"/>
    <property type="molecule type" value="Genomic_DNA"/>
</dbReference>
<evidence type="ECO:0000256" key="1">
    <source>
        <dbReference type="SAM" id="MobiDB-lite"/>
    </source>
</evidence>
<organism evidence="2 3">
    <name type="scientific">Mycoplasma suis (strain KI_3806)</name>
    <dbReference type="NCBI Taxonomy" id="708248"/>
    <lineage>
        <taxon>Bacteria</taxon>
        <taxon>Bacillati</taxon>
        <taxon>Mycoplasmatota</taxon>
        <taxon>Mollicutes</taxon>
        <taxon>Mycoplasmataceae</taxon>
        <taxon>Mycoplasma</taxon>
    </lineage>
</organism>
<sequence length="132" mass="14587">MNSWSLLTKGLGGLLIIGASGGGTGIRLGSLFKKEDLENKRLEAQEITNGNGQSGISSTPEQKENRREFPRNSQKSTYNTSREEDQQRRELISERKSDGTTEVKGSPLGDYECKPVDLEDGSRRLVCQPKSK</sequence>
<feature type="compositionally biased region" description="Basic and acidic residues" evidence="1">
    <location>
        <begin position="81"/>
        <end position="101"/>
    </location>
</feature>
<feature type="compositionally biased region" description="Polar residues" evidence="1">
    <location>
        <begin position="71"/>
        <end position="80"/>
    </location>
</feature>
<proteinExistence type="predicted"/>
<dbReference type="KEGG" id="msk:MSUIS_07130"/>
<reference evidence="2 3" key="1">
    <citation type="journal article" date="2011" name="J. Bacteriol.">
        <title>Complete genome sequence of the hemotrophic Mycoplasma suis strain KI3806.</title>
        <authorList>
            <person name="Oehlerking J."/>
            <person name="Kube M."/>
            <person name="Felder K.M."/>
            <person name="Matter D."/>
            <person name="Wittenbrink M.M."/>
            <person name="Schwarzenbach S."/>
            <person name="Kramer M.M."/>
            <person name="Hoelzle K."/>
            <person name="Hoelzle L.E."/>
        </authorList>
    </citation>
    <scope>NUCLEOTIDE SEQUENCE [LARGE SCALE GENOMIC DNA]</scope>
    <source>
        <strain evidence="3">KI_3806</strain>
    </source>
</reference>
<feature type="compositionally biased region" description="Polar residues" evidence="1">
    <location>
        <begin position="46"/>
        <end position="60"/>
    </location>
</feature>
<feature type="compositionally biased region" description="Basic and acidic residues" evidence="1">
    <location>
        <begin position="61"/>
        <end position="70"/>
    </location>
</feature>
<evidence type="ECO:0000313" key="2">
    <source>
        <dbReference type="EMBL" id="CBZ40806.1"/>
    </source>
</evidence>
<accession>F0V2C5</accession>
<dbReference type="HOGENOM" id="CLU_1979093_0_0_14"/>
<dbReference type="RefSeq" id="WP_013609407.1">
    <property type="nucleotide sequence ID" value="NC_015153.1"/>
</dbReference>
<protein>
    <submittedName>
        <fullName evidence="2">Uncharacterized protein</fullName>
    </submittedName>
</protein>
<evidence type="ECO:0000313" key="3">
    <source>
        <dbReference type="Proteomes" id="UP000008645"/>
    </source>
</evidence>
<dbReference type="Proteomes" id="UP000008645">
    <property type="component" value="Chromosome"/>
</dbReference>
<gene>
    <name evidence="2" type="ORF">MSUIS_07130</name>
</gene>
<dbReference type="AlphaFoldDB" id="F0V2C5"/>
<name>F0V2C5_MYCS3</name>
<feature type="region of interest" description="Disordered" evidence="1">
    <location>
        <begin position="42"/>
        <end position="116"/>
    </location>
</feature>